<reference evidence="2" key="1">
    <citation type="submission" date="2023-03" db="EMBL/GenBank/DDBJ databases">
        <title>Corynebacterium amycolatum SB-1.</title>
        <authorList>
            <person name="Jo H."/>
        </authorList>
    </citation>
    <scope>NUCLEOTIDE SEQUENCE</scope>
    <source>
        <strain evidence="2">SB-1</strain>
    </source>
</reference>
<reference evidence="1" key="3">
    <citation type="submission" date="2024-05" db="EMBL/GenBank/DDBJ databases">
        <authorList>
            <person name="Wolfe A."/>
        </authorList>
    </citation>
    <scope>NUCLEOTIDE SEQUENCE</scope>
    <source>
        <strain evidence="1">UMB1064</strain>
    </source>
</reference>
<sequence>MAEHITVNPAQLSALSRSYQQISTRIDGLSTIVAAAPGSADLTSALPGSRIVPAASTTCGKWSESLLAACTNIDVIAQAADALAVSALAHEHDQSAALEKPSWSR</sequence>
<dbReference type="AlphaFoldDB" id="A0AAJ5YEW1"/>
<name>A0AAJ5YEW1_CORAY</name>
<dbReference type="Proteomes" id="UP001220238">
    <property type="component" value="Chromosome"/>
</dbReference>
<protein>
    <submittedName>
        <fullName evidence="1">Uncharacterized protein</fullName>
    </submittedName>
</protein>
<evidence type="ECO:0000313" key="3">
    <source>
        <dbReference type="Proteomes" id="UP001223646"/>
    </source>
</evidence>
<accession>A0AAJ5YEW1</accession>
<dbReference type="Proteomes" id="UP001223646">
    <property type="component" value="Unassembled WGS sequence"/>
</dbReference>
<dbReference type="EMBL" id="CP120206">
    <property type="protein sequence ID" value="WET44079.1"/>
    <property type="molecule type" value="Genomic_DNA"/>
</dbReference>
<gene>
    <name evidence="2" type="ORF">P2W56_01050</name>
    <name evidence="1" type="ORF">QP460_007625</name>
</gene>
<reference evidence="1" key="2">
    <citation type="submission" date="2023-05" db="EMBL/GenBank/DDBJ databases">
        <authorList>
            <person name="Du J."/>
        </authorList>
    </citation>
    <scope>NUCLEOTIDE SEQUENCE</scope>
    <source>
        <strain evidence="1">UMB1064</strain>
    </source>
</reference>
<evidence type="ECO:0000313" key="1">
    <source>
        <dbReference type="EMBL" id="MEO3717454.1"/>
    </source>
</evidence>
<proteinExistence type="predicted"/>
<dbReference type="RefSeq" id="WP_038626786.1">
    <property type="nucleotide sequence ID" value="NZ_CP046975.1"/>
</dbReference>
<dbReference type="EMBL" id="JASOOY020000027">
    <property type="protein sequence ID" value="MEO3717454.1"/>
    <property type="molecule type" value="Genomic_DNA"/>
</dbReference>
<dbReference type="GeneID" id="92768116"/>
<organism evidence="1 3">
    <name type="scientific">Corynebacterium amycolatum</name>
    <dbReference type="NCBI Taxonomy" id="43765"/>
    <lineage>
        <taxon>Bacteria</taxon>
        <taxon>Bacillati</taxon>
        <taxon>Actinomycetota</taxon>
        <taxon>Actinomycetes</taxon>
        <taxon>Mycobacteriales</taxon>
        <taxon>Corynebacteriaceae</taxon>
        <taxon>Corynebacterium</taxon>
    </lineage>
</organism>
<evidence type="ECO:0000313" key="2">
    <source>
        <dbReference type="EMBL" id="WET44079.1"/>
    </source>
</evidence>